<gene>
    <name evidence="1" type="ORF">MUN68_005825</name>
</gene>
<dbReference type="InterPro" id="IPR045607">
    <property type="entry name" value="DUF6452"/>
</dbReference>
<protein>
    <submittedName>
        <fullName evidence="1">DUF6452 family protein</fullName>
    </submittedName>
</protein>
<proteinExistence type="predicted"/>
<name>A0ABY7S0V1_9FLAO</name>
<reference evidence="1 2" key="1">
    <citation type="submission" date="2023-01" db="EMBL/GenBank/DDBJ databases">
        <title>Psychroserpens ponticola sp. nov., isolated from seawater.</title>
        <authorList>
            <person name="Kristyanto S."/>
            <person name="Jung J."/>
            <person name="Kim J.M."/>
            <person name="Jeon C.O."/>
        </authorList>
    </citation>
    <scope>NUCLEOTIDE SEQUENCE [LARGE SCALE GENOMIC DNA]</scope>
    <source>
        <strain evidence="1 2">MSW6</strain>
    </source>
</reference>
<dbReference type="RefSeq" id="WP_249995725.1">
    <property type="nucleotide sequence ID" value="NZ_CP116221.1"/>
</dbReference>
<accession>A0ABY7S0V1</accession>
<evidence type="ECO:0000313" key="2">
    <source>
        <dbReference type="Proteomes" id="UP001202717"/>
    </source>
</evidence>
<dbReference type="EMBL" id="CP116221">
    <property type="protein sequence ID" value="WCO03008.1"/>
    <property type="molecule type" value="Genomic_DNA"/>
</dbReference>
<keyword evidence="2" id="KW-1185">Reference proteome</keyword>
<dbReference type="Pfam" id="PF20050">
    <property type="entry name" value="DUF6452"/>
    <property type="match status" value="1"/>
</dbReference>
<dbReference type="Proteomes" id="UP001202717">
    <property type="component" value="Chromosome"/>
</dbReference>
<evidence type="ECO:0000313" key="1">
    <source>
        <dbReference type="EMBL" id="WCO03008.1"/>
    </source>
</evidence>
<organism evidence="1 2">
    <name type="scientific">Psychroserpens ponticola</name>
    <dbReference type="NCBI Taxonomy" id="2932268"/>
    <lineage>
        <taxon>Bacteria</taxon>
        <taxon>Pseudomonadati</taxon>
        <taxon>Bacteroidota</taxon>
        <taxon>Flavobacteriia</taxon>
        <taxon>Flavobacteriales</taxon>
        <taxon>Flavobacteriaceae</taxon>
        <taxon>Psychroserpens</taxon>
    </lineage>
</organism>
<sequence>MKLNIIKKISLAVILLLTVCTCERDDICPEDVPTTPRLLLKFFDISNQETTKNVPKLFIQGIDNDEPLSDYIGGTTSVSAVELPLKTNENSTQFRFIKNYAINDNGTPDDEDDDFETGNVDIITINYITETVYVSRACGYKTIFKAVNILLDEDDTNRWIVLAQALNDNQSIEDETTTHFNFFH</sequence>